<evidence type="ECO:0000313" key="21">
    <source>
        <dbReference type="Proteomes" id="UP000005408"/>
    </source>
</evidence>
<name>A0A8W8KZ45_MAGGI</name>
<feature type="domain" description="SOCS box" evidence="19">
    <location>
        <begin position="1174"/>
        <end position="1224"/>
    </location>
</feature>
<evidence type="ECO:0000256" key="12">
    <source>
        <dbReference type="ARBA" id="ARBA00023242"/>
    </source>
</evidence>
<feature type="domain" description="SH2" evidence="18">
    <location>
        <begin position="1071"/>
        <end position="1179"/>
    </location>
</feature>
<evidence type="ECO:0000256" key="5">
    <source>
        <dbReference type="ARBA" id="ARBA00022475"/>
    </source>
</evidence>
<keyword evidence="12" id="KW-0539">Nucleus</keyword>
<dbReference type="InterPro" id="IPR000980">
    <property type="entry name" value="SH2"/>
</dbReference>
<feature type="compositionally biased region" description="Basic and acidic residues" evidence="17">
    <location>
        <begin position="154"/>
        <end position="167"/>
    </location>
</feature>
<proteinExistence type="predicted"/>
<dbReference type="SMART" id="SM00253">
    <property type="entry name" value="SOCS"/>
    <property type="match status" value="1"/>
</dbReference>
<comment type="pathway">
    <text evidence="4">Protein modification; protein ubiquitination.</text>
</comment>
<evidence type="ECO:0000256" key="10">
    <source>
        <dbReference type="ARBA" id="ARBA00022999"/>
    </source>
</evidence>
<dbReference type="PROSITE" id="PS50225">
    <property type="entry name" value="SOCS"/>
    <property type="match status" value="1"/>
</dbReference>
<evidence type="ECO:0000256" key="7">
    <source>
        <dbReference type="ARBA" id="ARBA00022604"/>
    </source>
</evidence>
<feature type="compositionally biased region" description="Basic and acidic residues" evidence="17">
    <location>
        <begin position="404"/>
        <end position="413"/>
    </location>
</feature>
<feature type="compositionally biased region" description="Basic and acidic residues" evidence="17">
    <location>
        <begin position="928"/>
        <end position="939"/>
    </location>
</feature>
<keyword evidence="6" id="KW-0963">Cytoplasm</keyword>
<evidence type="ECO:0000259" key="18">
    <source>
        <dbReference type="PROSITE" id="PS50001"/>
    </source>
</evidence>
<keyword evidence="9" id="KW-0833">Ubl conjugation pathway</keyword>
<dbReference type="Gene3D" id="3.30.505.10">
    <property type="entry name" value="SH2 domain"/>
    <property type="match status" value="1"/>
</dbReference>
<dbReference type="PANTHER" id="PTHR10155:SF5">
    <property type="entry name" value="SUPPRESSOR OF CYTOKINE SIGNALING 7"/>
    <property type="match status" value="1"/>
</dbReference>
<comment type="subunit">
    <text evidence="14">Substrate-recognition component of the ECS(SOCS7) complex, composed of SOCS7, CUL5, ELOB, ELOC and RNF7/RBX2. Interacts, via the third proline-rich region, with the second SH3 domain of the adapter protein NCK1. Also interacts with GRB2, INSR, PLCG1, SORBS3/vinexin, and phosphorylated STAT3 and STAT5. Interacts with SEPT6. Interacts with phosphorylated IRS4 and PIK3R1.</text>
</comment>
<dbReference type="GO" id="GO:0005942">
    <property type="term" value="C:phosphatidylinositol 3-kinase complex"/>
    <property type="evidence" value="ECO:0007669"/>
    <property type="project" value="TreeGrafter"/>
</dbReference>
<feature type="region of interest" description="Disordered" evidence="17">
    <location>
        <begin position="381"/>
        <end position="420"/>
    </location>
</feature>
<dbReference type="SMART" id="SM00252">
    <property type="entry name" value="SH2"/>
    <property type="match status" value="1"/>
</dbReference>
<comment type="subcellular location">
    <subcellularLocation>
        <location evidence="2">Cell membrane</location>
        <topology evidence="2">Peripheral membrane protein</topology>
        <orientation evidence="2">Cytoplasmic side</orientation>
    </subcellularLocation>
    <subcellularLocation>
        <location evidence="3">Cytoplasm</location>
    </subcellularLocation>
    <subcellularLocation>
        <location evidence="1">Nucleus</location>
    </subcellularLocation>
</comment>
<evidence type="ECO:0000256" key="2">
    <source>
        <dbReference type="ARBA" id="ARBA00004413"/>
    </source>
</evidence>
<accession>A0A8W8KZ45</accession>
<dbReference type="GO" id="GO:0046935">
    <property type="term" value="F:1-phosphatidylinositol-3-kinase regulator activity"/>
    <property type="evidence" value="ECO:0007669"/>
    <property type="project" value="TreeGrafter"/>
</dbReference>
<evidence type="ECO:0000256" key="16">
    <source>
        <dbReference type="PROSITE-ProRule" id="PRU00191"/>
    </source>
</evidence>
<evidence type="ECO:0000256" key="1">
    <source>
        <dbReference type="ARBA" id="ARBA00004123"/>
    </source>
</evidence>
<evidence type="ECO:0000256" key="9">
    <source>
        <dbReference type="ARBA" id="ARBA00022786"/>
    </source>
</evidence>
<protein>
    <recommendedName>
        <fullName evidence="15">Suppressor of cytokine signaling 7</fullName>
    </recommendedName>
</protein>
<dbReference type="GO" id="GO:0046854">
    <property type="term" value="P:phosphatidylinositol phosphate biosynthetic process"/>
    <property type="evidence" value="ECO:0007669"/>
    <property type="project" value="TreeGrafter"/>
</dbReference>
<dbReference type="InterPro" id="IPR001496">
    <property type="entry name" value="SOCS_box"/>
</dbReference>
<sequence length="1230" mass="137903">MLTSSHGSQSLSFHKAWFYSNKISLGHLSQNYQWCSDRPNQHRLRCRCVYLTSLVTYVDKAISRVVIMATGQSQKSATLPPRTQPPKPGNQRNKLSSPSFNRSLFGRLVQKLRFRNRDTDSEFPDAQNVEGLYFKRKLSPEHKETPSQGPFARVDVRRSQSDRSYQKPVEMRKKNGAFPKLRRSRHSKEITEVLPPQDKSPMASCLEVSNDFIVSDGAGIDLDDGGKEEPIPLDDMDPGYETLDEVREKMKNLKLKKLKEEEEEAKSQPAIQTHRRTQSAGGQDEARGGENELEISARKRRSTNLSHTDVNRPNSQHLDVGNHLLPNLTSNLLSVRSGSCPLHHDNSLQSAKMGSPNKSENCLSQGGVVWKETEDVYANPSIVHNKTKQSGERKDTVRSSSAINREESVEKEPPPLPERQYSVQAQDDLGSEETCSEDNILVHSTHVVEQNCFVSQETNSESTEVRPELMNEEGNGYSTCGSVLVRPDPMDDEGNGYSACGSSSVRPDPMDGEGNGYSTCGGSSKAPYRRRERIYEEIKDHDINNSQCEADDMCSVPYPSYIRKERPYEDVKDLQIDSGIHNSSSGTDFFAQVMNHFDSLSENVVSSNSVCETYTEDLETDGSASEKACENLEMFSDVRNASSAKTDSAITDLSISLDQPISNINSFTSSAEQLVSETLETSNPELVKQSDLTDHQPLDNFAATQLEESENTPLKQHTESINSSVSPAQYKSPLGTSYEDDADFVLESLHSQAIPSGVSSIENLLEYERAVNDNSSEVVNEDSGTPMSSSGVKSWEEIPFADADVDALPRQPDDGYSECSDVNQGSLAGSLIITEADLGCDQNSASNTVVTPSQSEMETSASEDTAEMMKLPIGAIGGDPKTDNAQDILDEEAEVRWRPKGLPYKSIPSYYYDEEPVHMSLSELGMKEKYNKHSREKERQKRKQKEGKSSSIRQQCSGNSSQVKSSSLSGVKVRDSSLRQTAVHKNPEARRTYPMGMAKSLDSENVHKDLVETKMVKSETSGDKPLRDVKAKSSFVEPVTLPEIPRFNPNSDIRCRKDFLDSMKQLKDCGWYWGPLSWDEAEIKLLNKPDGSFLVRDSSDERYILSLSFNMNGHVHHTRIEHHKGKFSFWSQPDSLGKSTIKEFIEQCVRNSRNGQFLYFIRPSGPGAPPMPVHLLHPVSRFRQMQSLQHMCRFQILQIVRRDHIDRLPIPTSIKDYLRESQYYVEYLED</sequence>
<feature type="region of interest" description="Disordered" evidence="17">
    <location>
        <begin position="258"/>
        <end position="318"/>
    </location>
</feature>
<feature type="region of interest" description="Disordered" evidence="17">
    <location>
        <begin position="137"/>
        <end position="167"/>
    </location>
</feature>
<evidence type="ECO:0000313" key="20">
    <source>
        <dbReference type="EnsemblMetazoa" id="G25915.1:cds"/>
    </source>
</evidence>
<keyword evidence="7" id="KW-0341">Growth regulation</keyword>
<dbReference type="GO" id="GO:0005634">
    <property type="term" value="C:nucleus"/>
    <property type="evidence" value="ECO:0007669"/>
    <property type="project" value="UniProtKB-SubCell"/>
</dbReference>
<feature type="region of interest" description="Disordered" evidence="17">
    <location>
        <begin position="219"/>
        <end position="238"/>
    </location>
</feature>
<feature type="region of interest" description="Disordered" evidence="17">
    <location>
        <begin position="706"/>
        <end position="734"/>
    </location>
</feature>
<dbReference type="Pfam" id="PF00017">
    <property type="entry name" value="SH2"/>
    <property type="match status" value="1"/>
</dbReference>
<evidence type="ECO:0000256" key="17">
    <source>
        <dbReference type="SAM" id="MobiDB-lite"/>
    </source>
</evidence>
<evidence type="ECO:0000256" key="3">
    <source>
        <dbReference type="ARBA" id="ARBA00004496"/>
    </source>
</evidence>
<keyword evidence="5" id="KW-1003">Cell membrane</keyword>
<evidence type="ECO:0000256" key="6">
    <source>
        <dbReference type="ARBA" id="ARBA00022490"/>
    </source>
</evidence>
<dbReference type="Proteomes" id="UP000005408">
    <property type="component" value="Unassembled WGS sequence"/>
</dbReference>
<feature type="compositionally biased region" description="Polar residues" evidence="17">
    <location>
        <begin position="303"/>
        <end position="317"/>
    </location>
</feature>
<dbReference type="PROSITE" id="PS50001">
    <property type="entry name" value="SH2"/>
    <property type="match status" value="1"/>
</dbReference>
<dbReference type="GO" id="GO:0009968">
    <property type="term" value="P:negative regulation of signal transduction"/>
    <property type="evidence" value="ECO:0007669"/>
    <property type="project" value="UniProtKB-KW"/>
</dbReference>
<dbReference type="SUPFAM" id="SSF158235">
    <property type="entry name" value="SOCS box-like"/>
    <property type="match status" value="1"/>
</dbReference>
<dbReference type="FunFam" id="3.30.505.10:FF:000029">
    <property type="entry name" value="Suppressor of cytokine signaling 7"/>
    <property type="match status" value="1"/>
</dbReference>
<evidence type="ECO:0000256" key="8">
    <source>
        <dbReference type="ARBA" id="ARBA00022700"/>
    </source>
</evidence>
<reference evidence="20" key="1">
    <citation type="submission" date="2022-08" db="UniProtKB">
        <authorList>
            <consortium name="EnsemblMetazoa"/>
        </authorList>
    </citation>
    <scope>IDENTIFICATION</scope>
    <source>
        <strain evidence="20">05x7-T-G4-1.051#20</strain>
    </source>
</reference>
<keyword evidence="8" id="KW-0734">Signal transduction inhibitor</keyword>
<comment type="function">
    <text evidence="13">Substrate-recognition component of a cullin-5-RING E3 ubiquitin-protein ligase complex (ECS complex, also named CRL5 complex), which mediates the ubiquitination and subsequent proteasomal degradation of target proteins, such as DAB1 and IRS1. Specifically recognizes and binds phosphorylated proteins via its SH2 domain, promoting their ubiquitination. The ECS(SOCS7) complex acts as a key regulator of reelin signaling by mediating ubiquitination and degradation of phosphorylated DAB1 in the cortical plate of the developing cerebral cortex, thereby regulating neuron positioning during cortex development. Functions in insulin signaling and glucose homeostasis through IRS1 ubiquitination and subsequent proteasomal degradation. Also inhibits prolactin, growth hormone and leptin signaling by preventing STAT3 and STAT5 activation, sequestering them in the cytoplasm and reducing their binding to DNA.</text>
</comment>
<dbReference type="GO" id="GO:0035556">
    <property type="term" value="P:intracellular signal transduction"/>
    <property type="evidence" value="ECO:0007669"/>
    <property type="project" value="InterPro"/>
</dbReference>
<evidence type="ECO:0000256" key="4">
    <source>
        <dbReference type="ARBA" id="ARBA00004906"/>
    </source>
</evidence>
<keyword evidence="10 16" id="KW-0727">SH2 domain</keyword>
<dbReference type="EnsemblMetazoa" id="G25915.1">
    <property type="protein sequence ID" value="G25915.1:cds"/>
    <property type="gene ID" value="G25915"/>
</dbReference>
<feature type="compositionally biased region" description="Low complexity" evidence="17">
    <location>
        <begin position="957"/>
        <end position="971"/>
    </location>
</feature>
<feature type="compositionally biased region" description="Polar residues" evidence="17">
    <location>
        <begin position="90"/>
        <end position="99"/>
    </location>
</feature>
<dbReference type="CDD" id="cd10388">
    <property type="entry name" value="SH2_SOCS7"/>
    <property type="match status" value="1"/>
</dbReference>
<feature type="compositionally biased region" description="Polar residues" evidence="17">
    <location>
        <begin position="711"/>
        <end position="729"/>
    </location>
</feature>
<evidence type="ECO:0000256" key="13">
    <source>
        <dbReference type="ARBA" id="ARBA00059017"/>
    </source>
</evidence>
<dbReference type="InterPro" id="IPR036036">
    <property type="entry name" value="SOCS_box-like_dom_sf"/>
</dbReference>
<dbReference type="InterPro" id="IPR036860">
    <property type="entry name" value="SH2_dom_sf"/>
</dbReference>
<dbReference type="AlphaFoldDB" id="A0A8W8KZ45"/>
<dbReference type="GO" id="GO:0005886">
    <property type="term" value="C:plasma membrane"/>
    <property type="evidence" value="ECO:0007669"/>
    <property type="project" value="UniProtKB-SubCell"/>
</dbReference>
<evidence type="ECO:0000259" key="19">
    <source>
        <dbReference type="PROSITE" id="PS50225"/>
    </source>
</evidence>
<dbReference type="InterPro" id="IPR035866">
    <property type="entry name" value="SOCS7_SH2"/>
</dbReference>
<dbReference type="CDD" id="cd03741">
    <property type="entry name" value="SOCS_SOCS7"/>
    <property type="match status" value="1"/>
</dbReference>
<dbReference type="InterPro" id="IPR037346">
    <property type="entry name" value="SOCS7_SOCS"/>
</dbReference>
<evidence type="ECO:0000256" key="14">
    <source>
        <dbReference type="ARBA" id="ARBA00062788"/>
    </source>
</evidence>
<evidence type="ECO:0000256" key="11">
    <source>
        <dbReference type="ARBA" id="ARBA00023136"/>
    </source>
</evidence>
<feature type="region of interest" description="Disordered" evidence="17">
    <location>
        <begin position="72"/>
        <end position="99"/>
    </location>
</feature>
<dbReference type="SMART" id="SM00969">
    <property type="entry name" value="SOCS_box"/>
    <property type="match status" value="1"/>
</dbReference>
<keyword evidence="11" id="KW-0472">Membrane</keyword>
<dbReference type="Pfam" id="PF07525">
    <property type="entry name" value="SOCS_box"/>
    <property type="match status" value="1"/>
</dbReference>
<dbReference type="SUPFAM" id="SSF55550">
    <property type="entry name" value="SH2 domain"/>
    <property type="match status" value="1"/>
</dbReference>
<organism evidence="20 21">
    <name type="scientific">Magallana gigas</name>
    <name type="common">Pacific oyster</name>
    <name type="synonym">Crassostrea gigas</name>
    <dbReference type="NCBI Taxonomy" id="29159"/>
    <lineage>
        <taxon>Eukaryota</taxon>
        <taxon>Metazoa</taxon>
        <taxon>Spiralia</taxon>
        <taxon>Lophotrochozoa</taxon>
        <taxon>Mollusca</taxon>
        <taxon>Bivalvia</taxon>
        <taxon>Autobranchia</taxon>
        <taxon>Pteriomorphia</taxon>
        <taxon>Ostreida</taxon>
        <taxon>Ostreoidea</taxon>
        <taxon>Ostreidae</taxon>
        <taxon>Magallana</taxon>
    </lineage>
</organism>
<dbReference type="GO" id="GO:0005737">
    <property type="term" value="C:cytoplasm"/>
    <property type="evidence" value="ECO:0007669"/>
    <property type="project" value="UniProtKB-SubCell"/>
</dbReference>
<feature type="region of interest" description="Disordered" evidence="17">
    <location>
        <begin position="928"/>
        <end position="993"/>
    </location>
</feature>
<dbReference type="PANTHER" id="PTHR10155">
    <property type="entry name" value="PHOSPHATIDYLINOSITOL 3-KINASE REGULATORY SUBUNIT"/>
    <property type="match status" value="1"/>
</dbReference>
<keyword evidence="21" id="KW-1185">Reference proteome</keyword>
<evidence type="ECO:0000256" key="15">
    <source>
        <dbReference type="ARBA" id="ARBA00070642"/>
    </source>
</evidence>